<sequence length="34" mass="4112">MRLPAKWFWMPTHYVHELVIFPEIILVVKVDSLC</sequence>
<dbReference type="AlphaFoldDB" id="C7LV35"/>
<accession>C7LV35</accession>
<reference evidence="1 2" key="1">
    <citation type="journal article" date="2009" name="Stand. Genomic Sci.">
        <title>Complete genome sequence of Desulfomicrobium baculatum type strain (X).</title>
        <authorList>
            <person name="Copeland A."/>
            <person name="Spring S."/>
            <person name="Goker M."/>
            <person name="Schneider S."/>
            <person name="Lapidus A."/>
            <person name="Del Rio T.G."/>
            <person name="Tice H."/>
            <person name="Cheng J.F."/>
            <person name="Chen F."/>
            <person name="Nolan M."/>
            <person name="Bruce D."/>
            <person name="Goodwin L."/>
            <person name="Pitluck S."/>
            <person name="Ivanova N."/>
            <person name="Mavrommatis K."/>
            <person name="Ovchinnikova G."/>
            <person name="Pati A."/>
            <person name="Chen A."/>
            <person name="Palaniappan K."/>
            <person name="Land M."/>
            <person name="Hauser L."/>
            <person name="Chang Y.J."/>
            <person name="Jeffries C.C."/>
            <person name="Meincke L."/>
            <person name="Sims D."/>
            <person name="Brettin T."/>
            <person name="Detter J.C."/>
            <person name="Han C."/>
            <person name="Chain P."/>
            <person name="Bristow J."/>
            <person name="Eisen J.A."/>
            <person name="Markowitz V."/>
            <person name="Hugenholtz P."/>
            <person name="Kyrpides N.C."/>
            <person name="Klenk H.P."/>
            <person name="Lucas S."/>
        </authorList>
    </citation>
    <scope>NUCLEOTIDE SEQUENCE [LARGE SCALE GENOMIC DNA]</scope>
    <source>
        <strain evidence="2">DSM 4028 / VKM B-1378 / X</strain>
    </source>
</reference>
<protein>
    <submittedName>
        <fullName evidence="1">Uncharacterized protein</fullName>
    </submittedName>
</protein>
<organism evidence="1 2">
    <name type="scientific">Desulfomicrobium baculatum (strain DSM 4028 / VKM B-1378 / X)</name>
    <name type="common">Desulfovibrio baculatus</name>
    <dbReference type="NCBI Taxonomy" id="525897"/>
    <lineage>
        <taxon>Bacteria</taxon>
        <taxon>Pseudomonadati</taxon>
        <taxon>Thermodesulfobacteriota</taxon>
        <taxon>Desulfovibrionia</taxon>
        <taxon>Desulfovibrionales</taxon>
        <taxon>Desulfomicrobiaceae</taxon>
        <taxon>Desulfomicrobium</taxon>
    </lineage>
</organism>
<dbReference type="Proteomes" id="UP000002216">
    <property type="component" value="Chromosome"/>
</dbReference>
<dbReference type="EMBL" id="CP001629">
    <property type="protein sequence ID" value="ACU91039.1"/>
    <property type="molecule type" value="Genomic_DNA"/>
</dbReference>
<proteinExistence type="predicted"/>
<dbReference type="HOGENOM" id="CLU_3373387_0_0_7"/>
<dbReference type="STRING" id="525897.Dbac_2964"/>
<gene>
    <name evidence="1" type="ordered locus">Dbac_2964</name>
</gene>
<evidence type="ECO:0000313" key="2">
    <source>
        <dbReference type="Proteomes" id="UP000002216"/>
    </source>
</evidence>
<keyword evidence="2" id="KW-1185">Reference proteome</keyword>
<dbReference type="KEGG" id="dba:Dbac_2964"/>
<name>C7LV35_DESBD</name>
<evidence type="ECO:0000313" key="1">
    <source>
        <dbReference type="EMBL" id="ACU91039.1"/>
    </source>
</evidence>